<dbReference type="InterPro" id="IPR022642">
    <property type="entry name" value="CheR_C"/>
</dbReference>
<feature type="domain" description="PAS" evidence="13">
    <location>
        <begin position="985"/>
        <end position="1048"/>
    </location>
</feature>
<dbReference type="SUPFAM" id="SSF55785">
    <property type="entry name" value="PYP-like sensor domain (PAS domain)"/>
    <property type="match status" value="3"/>
</dbReference>
<feature type="active site" evidence="11">
    <location>
        <position position="20"/>
    </location>
</feature>
<evidence type="ECO:0000256" key="2">
    <source>
        <dbReference type="ARBA" id="ARBA00012534"/>
    </source>
</evidence>
<evidence type="ECO:0000256" key="3">
    <source>
        <dbReference type="ARBA" id="ARBA00022603"/>
    </source>
</evidence>
<evidence type="ECO:0000256" key="9">
    <source>
        <dbReference type="ARBA" id="ARBA00059827"/>
    </source>
</evidence>
<dbReference type="PANTHER" id="PTHR24422">
    <property type="entry name" value="CHEMOTAXIS PROTEIN METHYLTRANSFERASE"/>
    <property type="match status" value="1"/>
</dbReference>
<keyword evidence="11" id="KW-0378">Hydrolase</keyword>
<dbReference type="Gene3D" id="3.30.450.20">
    <property type="entry name" value="PAS domain"/>
    <property type="match status" value="3"/>
</dbReference>
<dbReference type="Pfam" id="PF00989">
    <property type="entry name" value="PAS"/>
    <property type="match status" value="1"/>
</dbReference>
<keyword evidence="18" id="KW-1185">Reference proteome</keyword>
<keyword evidence="8" id="KW-0067">ATP-binding</keyword>
<evidence type="ECO:0000256" key="11">
    <source>
        <dbReference type="PROSITE-ProRule" id="PRU00050"/>
    </source>
</evidence>
<dbReference type="InterPro" id="IPR035909">
    <property type="entry name" value="CheB_C"/>
</dbReference>
<gene>
    <name evidence="17" type="ORF">SAMN02745220_04909</name>
</gene>
<dbReference type="Pfam" id="PF08447">
    <property type="entry name" value="PAS_3"/>
    <property type="match status" value="1"/>
</dbReference>
<dbReference type="GO" id="GO:0008983">
    <property type="term" value="F:protein-glutamate O-methyltransferase activity"/>
    <property type="evidence" value="ECO:0007669"/>
    <property type="project" value="UniProtKB-EC"/>
</dbReference>
<evidence type="ECO:0000256" key="12">
    <source>
        <dbReference type="SAM" id="Coils"/>
    </source>
</evidence>
<dbReference type="GO" id="GO:0032259">
    <property type="term" value="P:methylation"/>
    <property type="evidence" value="ECO:0007669"/>
    <property type="project" value="UniProtKB-KW"/>
</dbReference>
<dbReference type="GO" id="GO:0005737">
    <property type="term" value="C:cytoplasm"/>
    <property type="evidence" value="ECO:0007669"/>
    <property type="project" value="InterPro"/>
</dbReference>
<keyword evidence="4" id="KW-0808">Transferase</keyword>
<dbReference type="Proteomes" id="UP000184603">
    <property type="component" value="Unassembled WGS sequence"/>
</dbReference>
<dbReference type="EC" id="2.1.1.80" evidence="2"/>
<dbReference type="SUPFAM" id="SSF47757">
    <property type="entry name" value="Chemotaxis receptor methyltransferase CheR, N-terminal domain"/>
    <property type="match status" value="1"/>
</dbReference>
<dbReference type="GO" id="GO:0006355">
    <property type="term" value="P:regulation of DNA-templated transcription"/>
    <property type="evidence" value="ECO:0007669"/>
    <property type="project" value="InterPro"/>
</dbReference>
<accession>A0A1M7YKA3</accession>
<dbReference type="GO" id="GO:0008984">
    <property type="term" value="F:protein-glutamate methylesterase activity"/>
    <property type="evidence" value="ECO:0007669"/>
    <property type="project" value="InterPro"/>
</dbReference>
<keyword evidence="5" id="KW-0949">S-adenosyl-L-methionine</keyword>
<dbReference type="NCBIfam" id="TIGR00229">
    <property type="entry name" value="sensory_box"/>
    <property type="match status" value="2"/>
</dbReference>
<dbReference type="AlphaFoldDB" id="A0A1M7YKA3"/>
<evidence type="ECO:0000256" key="4">
    <source>
        <dbReference type="ARBA" id="ARBA00022679"/>
    </source>
</evidence>
<evidence type="ECO:0000256" key="7">
    <source>
        <dbReference type="ARBA" id="ARBA00022777"/>
    </source>
</evidence>
<dbReference type="Pfam" id="PF13596">
    <property type="entry name" value="PAS_10"/>
    <property type="match status" value="1"/>
</dbReference>
<dbReference type="InterPro" id="IPR035965">
    <property type="entry name" value="PAS-like_dom_sf"/>
</dbReference>
<dbReference type="SMART" id="SM00091">
    <property type="entry name" value="PAS"/>
    <property type="match status" value="3"/>
</dbReference>
<dbReference type="InterPro" id="IPR029063">
    <property type="entry name" value="SAM-dependent_MTases_sf"/>
</dbReference>
<proteinExistence type="predicted"/>
<feature type="domain" description="CheB-type methylesterase" evidence="15">
    <location>
        <begin position="9"/>
        <end position="198"/>
    </location>
</feature>
<evidence type="ECO:0000259" key="14">
    <source>
        <dbReference type="PROSITE" id="PS50113"/>
    </source>
</evidence>
<dbReference type="CDD" id="cd16434">
    <property type="entry name" value="CheB-CheR_fusion"/>
    <property type="match status" value="1"/>
</dbReference>
<organism evidence="17 18">
    <name type="scientific">Desulfopila aestuarii DSM 18488</name>
    <dbReference type="NCBI Taxonomy" id="1121416"/>
    <lineage>
        <taxon>Bacteria</taxon>
        <taxon>Pseudomonadati</taxon>
        <taxon>Thermodesulfobacteriota</taxon>
        <taxon>Desulfobulbia</taxon>
        <taxon>Desulfobulbales</taxon>
        <taxon>Desulfocapsaceae</taxon>
        <taxon>Desulfopila</taxon>
    </lineage>
</organism>
<dbReference type="InterPro" id="IPR000014">
    <property type="entry name" value="PAS"/>
</dbReference>
<evidence type="ECO:0000313" key="17">
    <source>
        <dbReference type="EMBL" id="SHO53059.1"/>
    </source>
</evidence>
<evidence type="ECO:0000256" key="6">
    <source>
        <dbReference type="ARBA" id="ARBA00022741"/>
    </source>
</evidence>
<evidence type="ECO:0000256" key="8">
    <source>
        <dbReference type="ARBA" id="ARBA00022840"/>
    </source>
</evidence>
<reference evidence="17 18" key="1">
    <citation type="submission" date="2016-12" db="EMBL/GenBank/DDBJ databases">
        <authorList>
            <person name="Song W.-J."/>
            <person name="Kurnit D.M."/>
        </authorList>
    </citation>
    <scope>NUCLEOTIDE SEQUENCE [LARGE SCALE GENOMIC DNA]</scope>
    <source>
        <strain evidence="17 18">DSM 18488</strain>
    </source>
</reference>
<dbReference type="SUPFAM" id="SSF52738">
    <property type="entry name" value="Methylesterase CheB, C-terminal domain"/>
    <property type="match status" value="1"/>
</dbReference>
<dbReference type="PROSITE" id="PS50113">
    <property type="entry name" value="PAC"/>
    <property type="match status" value="1"/>
</dbReference>
<sequence>MDISMKSGRMPSYYVGIGASAGGLEAIEKLFQNVPIQTGLAFIVIQHLSPDYKSMMVELLSKKTRLPVLRAEDGMLVDRDSIYLIPPKKNLTIFHGKLLLSDRPPNDPWINLPIDIFFRSLAEDQGEKAVGIILSGTGSDGTRGIRAIKENGGLIMVQDEKDAKFDGMPKSATSTGLADFILNVEDIPEKLMAYIKYPYLTKAEQQDKIVHSDDSMATIFSMLRSKTKIDFTYYKPSTVVRRIERRMNVNQVDDLQAYIKLLKYNNRELTTLYHEMLIGVTSFFRDREAFDYLAEDILPQLLESKKGRLLRIWSVGCSTGEEAYSLAILLQELLEKLNIERKVKIFATDVDSNALQIAGGGTYPESIAADVGPSLLSKYFQRQEDHYRVSRKIREMVVFAQHNIISDPPFTKIDIISCRNLLIYLQPMLQQKALSMFNFSLNIGGILFLGSSETTGEMSSFFSAKHRKWKIYSSKSKQRALTSRSLPNLSFSSNNPLVHLPIAAKQRTSGPTNRDLHIIDRLLKVLAKKVIPLAIVVNDELEVLYTIGDVDNFLSLPSGMMKNDIRKMLRNEIAIPVTIGIQKAFKEEKEITYSNIGYHNERGNKVLKVDITPLPGNKIQSPLVAILFNEITDPSGSPPSHHDTTYDYDKEAEQRLLDLEQELQFTKENLQATIEELETSNEELQATNEELLASNEELQSTNEELQSVNEELYTVNSEHQIKIMELTELNNDMDNLLDSSEIGTIFLDDQLNIRKFSPQIKQIFNLIPSDLGRPFDHLTHRLKDQDILELIKRVLTTSKMIDRNVQSIDGKWFLMRILPYNVAPNTFAGVVITLVEVSDLVQTEKALEDSEARLGLAEKTVPFASWQWNIETGFLSFTASLEKLLDRDLQSLNHSYEALLECVHPDDSVNVIQKVTSAVERGVNYEVLHRILRPNGAVRHMKQIGVASLGDNGKATKMTGILLDITEEKKQSKAEKEDATDPRRIEGGMNEGLIVIEQSGKILSVNSAVVDYFGFSYSELIGSNVSILMAEPHKSNHDKYLKEYLKTGKTTIIGSSRQLTARHKDGSIVNIKLSVGEIKIGKRTLFSGVIQVPSRSAQ</sequence>
<dbReference type="InterPro" id="IPR022641">
    <property type="entry name" value="CheR_N"/>
</dbReference>
<dbReference type="InterPro" id="IPR000700">
    <property type="entry name" value="PAS-assoc_C"/>
</dbReference>
<dbReference type="EMBL" id="FRFE01000045">
    <property type="protein sequence ID" value="SHO53059.1"/>
    <property type="molecule type" value="Genomic_DNA"/>
</dbReference>
<comment type="catalytic activity">
    <reaction evidence="1">
        <text>L-glutamyl-[protein] + S-adenosyl-L-methionine = [protein]-L-glutamate 5-O-methyl ester + S-adenosyl-L-homocysteine</text>
        <dbReference type="Rhea" id="RHEA:24452"/>
        <dbReference type="Rhea" id="RHEA-COMP:10208"/>
        <dbReference type="Rhea" id="RHEA-COMP:10311"/>
        <dbReference type="ChEBI" id="CHEBI:29973"/>
        <dbReference type="ChEBI" id="CHEBI:57856"/>
        <dbReference type="ChEBI" id="CHEBI:59789"/>
        <dbReference type="ChEBI" id="CHEBI:82795"/>
        <dbReference type="EC" id="2.1.1.80"/>
    </reaction>
</comment>
<protein>
    <recommendedName>
        <fullName evidence="10">Sensor protein FixL</fullName>
        <ecNumber evidence="2">2.1.1.80</ecNumber>
    </recommendedName>
</protein>
<dbReference type="Gene3D" id="3.40.50.150">
    <property type="entry name" value="Vaccinia Virus protein VP39"/>
    <property type="match status" value="1"/>
</dbReference>
<dbReference type="PRINTS" id="PR00996">
    <property type="entry name" value="CHERMTFRASE"/>
</dbReference>
<feature type="active site" evidence="11">
    <location>
        <position position="47"/>
    </location>
</feature>
<dbReference type="InterPro" id="IPR050903">
    <property type="entry name" value="Bact_Chemotaxis_MeTrfase"/>
</dbReference>
<feature type="active site" evidence="11">
    <location>
        <position position="140"/>
    </location>
</feature>
<dbReference type="InterPro" id="IPR013767">
    <property type="entry name" value="PAS_fold"/>
</dbReference>
<evidence type="ECO:0000259" key="15">
    <source>
        <dbReference type="PROSITE" id="PS50122"/>
    </source>
</evidence>
<dbReference type="CDD" id="cd00130">
    <property type="entry name" value="PAS"/>
    <property type="match status" value="2"/>
</dbReference>
<keyword evidence="11" id="KW-0145">Chemotaxis</keyword>
<dbReference type="InterPro" id="IPR000780">
    <property type="entry name" value="CheR_MeTrfase"/>
</dbReference>
<feature type="coiled-coil region" evidence="12">
    <location>
        <begin position="649"/>
        <end position="718"/>
    </location>
</feature>
<dbReference type="Pfam" id="PF01739">
    <property type="entry name" value="CheR"/>
    <property type="match status" value="1"/>
</dbReference>
<dbReference type="InterPro" id="IPR036804">
    <property type="entry name" value="CheR_N_sf"/>
</dbReference>
<evidence type="ECO:0000313" key="18">
    <source>
        <dbReference type="Proteomes" id="UP000184603"/>
    </source>
</evidence>
<dbReference type="GO" id="GO:0016301">
    <property type="term" value="F:kinase activity"/>
    <property type="evidence" value="ECO:0007669"/>
    <property type="project" value="UniProtKB-KW"/>
</dbReference>
<name>A0A1M7YKA3_9BACT</name>
<dbReference type="GO" id="GO:0005524">
    <property type="term" value="F:ATP binding"/>
    <property type="evidence" value="ECO:0007669"/>
    <property type="project" value="UniProtKB-KW"/>
</dbReference>
<keyword evidence="6" id="KW-0547">Nucleotide-binding</keyword>
<keyword evidence="12" id="KW-0175">Coiled coil</keyword>
<dbReference type="PROSITE" id="PS50122">
    <property type="entry name" value="CHEB"/>
    <property type="match status" value="1"/>
</dbReference>
<dbReference type="InterPro" id="IPR000673">
    <property type="entry name" value="Sig_transdc_resp-reg_Me-estase"/>
</dbReference>
<dbReference type="Gene3D" id="1.10.155.10">
    <property type="entry name" value="Chemotaxis receptor methyltransferase CheR, N-terminal domain"/>
    <property type="match status" value="1"/>
</dbReference>
<dbReference type="PROSITE" id="PS50123">
    <property type="entry name" value="CHER"/>
    <property type="match status" value="1"/>
</dbReference>
<dbReference type="GO" id="GO:0006935">
    <property type="term" value="P:chemotaxis"/>
    <property type="evidence" value="ECO:0007669"/>
    <property type="project" value="UniProtKB-UniRule"/>
</dbReference>
<feature type="domain" description="PAC" evidence="14">
    <location>
        <begin position="925"/>
        <end position="977"/>
    </location>
</feature>
<feature type="domain" description="CheR-type methyltransferase" evidence="16">
    <location>
        <begin position="204"/>
        <end position="454"/>
    </location>
</feature>
<dbReference type="FunFam" id="3.30.450.20:FF:000060">
    <property type="entry name" value="Sensor protein FixL"/>
    <property type="match status" value="1"/>
</dbReference>
<dbReference type="STRING" id="1121416.SAMN02745220_04909"/>
<dbReference type="GO" id="GO:0000156">
    <property type="term" value="F:phosphorelay response regulator activity"/>
    <property type="evidence" value="ECO:0007669"/>
    <property type="project" value="InterPro"/>
</dbReference>
<dbReference type="Gene3D" id="2.10.70.100">
    <property type="match status" value="1"/>
</dbReference>
<dbReference type="Pfam" id="PF01339">
    <property type="entry name" value="CheB_methylest"/>
    <property type="match status" value="1"/>
</dbReference>
<evidence type="ECO:0000256" key="10">
    <source>
        <dbReference type="ARBA" id="ARBA00070616"/>
    </source>
</evidence>
<evidence type="ECO:0000256" key="1">
    <source>
        <dbReference type="ARBA" id="ARBA00001541"/>
    </source>
</evidence>
<dbReference type="InterPro" id="IPR013655">
    <property type="entry name" value="PAS_fold_3"/>
</dbReference>
<dbReference type="SUPFAM" id="SSF53335">
    <property type="entry name" value="S-adenosyl-L-methionine-dependent methyltransferases"/>
    <property type="match status" value="1"/>
</dbReference>
<comment type="function">
    <text evidence="9">Putative oxygen sensor; modulates the activity of FixJ, a transcriptional activator of nitrogen fixation fixK gene. FixL probably acts as a kinase that phosphorylates FixJ.</text>
</comment>
<dbReference type="PROSITE" id="PS50112">
    <property type="entry name" value="PAS"/>
    <property type="match status" value="1"/>
</dbReference>
<evidence type="ECO:0000259" key="13">
    <source>
        <dbReference type="PROSITE" id="PS50112"/>
    </source>
</evidence>
<keyword evidence="3" id="KW-0489">Methyltransferase</keyword>
<keyword evidence="7" id="KW-0418">Kinase</keyword>
<dbReference type="SMART" id="SM00138">
    <property type="entry name" value="MeTrc"/>
    <property type="match status" value="1"/>
</dbReference>
<evidence type="ECO:0000259" key="16">
    <source>
        <dbReference type="PROSITE" id="PS50123"/>
    </source>
</evidence>
<dbReference type="Pfam" id="PF03705">
    <property type="entry name" value="CheR_N"/>
    <property type="match status" value="1"/>
</dbReference>
<dbReference type="Gene3D" id="3.40.50.180">
    <property type="entry name" value="Methylesterase CheB, C-terminal domain"/>
    <property type="match status" value="1"/>
</dbReference>
<evidence type="ECO:0000256" key="5">
    <source>
        <dbReference type="ARBA" id="ARBA00022691"/>
    </source>
</evidence>